<name>A0A9Q1LC18_9SOLA</name>
<gene>
    <name evidence="2" type="ORF">K7X08_011864</name>
</gene>
<evidence type="ECO:0000256" key="1">
    <source>
        <dbReference type="SAM" id="MobiDB-lite"/>
    </source>
</evidence>
<sequence>MTKIASVEGEIEIEDRVNLVGSSDRIESGEKPMGNKQCLEEEKADGLKCAGTKEDSPLSNVHVPMEQVERPVTTAELDVPPKHSSHLNSSMNGVDETG</sequence>
<accession>A0A9Q1LC18</accession>
<organism evidence="2 3">
    <name type="scientific">Anisodus acutangulus</name>
    <dbReference type="NCBI Taxonomy" id="402998"/>
    <lineage>
        <taxon>Eukaryota</taxon>
        <taxon>Viridiplantae</taxon>
        <taxon>Streptophyta</taxon>
        <taxon>Embryophyta</taxon>
        <taxon>Tracheophyta</taxon>
        <taxon>Spermatophyta</taxon>
        <taxon>Magnoliopsida</taxon>
        <taxon>eudicotyledons</taxon>
        <taxon>Gunneridae</taxon>
        <taxon>Pentapetalae</taxon>
        <taxon>asterids</taxon>
        <taxon>lamiids</taxon>
        <taxon>Solanales</taxon>
        <taxon>Solanaceae</taxon>
        <taxon>Solanoideae</taxon>
        <taxon>Hyoscyameae</taxon>
        <taxon>Anisodus</taxon>
    </lineage>
</organism>
<reference evidence="3" key="1">
    <citation type="journal article" date="2023" name="Proc. Natl. Acad. Sci. U.S.A.">
        <title>Genomic and structural basis for evolution of tropane alkaloid biosynthesis.</title>
        <authorList>
            <person name="Wanga Y.-J."/>
            <person name="Taina T."/>
            <person name="Yua J.-Y."/>
            <person name="Lia J."/>
            <person name="Xua B."/>
            <person name="Chenc J."/>
            <person name="D'Auriad J.C."/>
            <person name="Huanga J.-P."/>
            <person name="Huanga S.-X."/>
        </authorList>
    </citation>
    <scope>NUCLEOTIDE SEQUENCE [LARGE SCALE GENOMIC DNA]</scope>
    <source>
        <strain evidence="3">cv. KIB-2019</strain>
    </source>
</reference>
<keyword evidence="3" id="KW-1185">Reference proteome</keyword>
<evidence type="ECO:0000313" key="2">
    <source>
        <dbReference type="EMBL" id="KAJ8531941.1"/>
    </source>
</evidence>
<dbReference type="EMBL" id="JAJAGQ010000020">
    <property type="protein sequence ID" value="KAJ8531941.1"/>
    <property type="molecule type" value="Genomic_DNA"/>
</dbReference>
<proteinExistence type="predicted"/>
<dbReference type="AlphaFoldDB" id="A0A9Q1LC18"/>
<dbReference type="Proteomes" id="UP001152561">
    <property type="component" value="Unassembled WGS sequence"/>
</dbReference>
<evidence type="ECO:0000313" key="3">
    <source>
        <dbReference type="Proteomes" id="UP001152561"/>
    </source>
</evidence>
<feature type="region of interest" description="Disordered" evidence="1">
    <location>
        <begin position="72"/>
        <end position="98"/>
    </location>
</feature>
<protein>
    <submittedName>
        <fullName evidence="2">Uncharacterized protein</fullName>
    </submittedName>
</protein>
<comment type="caution">
    <text evidence="2">The sequence shown here is derived from an EMBL/GenBank/DDBJ whole genome shotgun (WGS) entry which is preliminary data.</text>
</comment>